<proteinExistence type="predicted"/>
<dbReference type="EMBL" id="CP093547">
    <property type="protein sequence ID" value="UNP29185.1"/>
    <property type="molecule type" value="Genomic_DNA"/>
</dbReference>
<sequence length="125" mass="14481">MSKGIRVIYDGECPLCQSFVRRMRLERSCGPIELIDARTDLALVSELKARGMSLDDGIVACIQDECVHADEALTRLALLSTRRDSFNRLMHWTFSRPKLARLIYPLMRVGRSSLLWLMRRERISR</sequence>
<evidence type="ECO:0000313" key="2">
    <source>
        <dbReference type="Proteomes" id="UP000829194"/>
    </source>
</evidence>
<dbReference type="Pfam" id="PF04134">
    <property type="entry name" value="DCC1-like"/>
    <property type="match status" value="1"/>
</dbReference>
<accession>A0ABY3XB36</accession>
<gene>
    <name evidence="1" type="ORF">MOV92_22395</name>
</gene>
<keyword evidence="2" id="KW-1185">Reference proteome</keyword>
<dbReference type="RefSeq" id="WP_187313073.1">
    <property type="nucleotide sequence ID" value="NZ_CP011131.1"/>
</dbReference>
<organism evidence="1 2">
    <name type="scientific">Lysobacter gummosus</name>
    <dbReference type="NCBI Taxonomy" id="262324"/>
    <lineage>
        <taxon>Bacteria</taxon>
        <taxon>Pseudomonadati</taxon>
        <taxon>Pseudomonadota</taxon>
        <taxon>Gammaproteobacteria</taxon>
        <taxon>Lysobacterales</taxon>
        <taxon>Lysobacteraceae</taxon>
        <taxon>Lysobacter</taxon>
    </lineage>
</organism>
<dbReference type="Proteomes" id="UP000829194">
    <property type="component" value="Chromosome"/>
</dbReference>
<reference evidence="1 2" key="1">
    <citation type="submission" date="2022-03" db="EMBL/GenBank/DDBJ databases">
        <title>Complete genome sequence of Lysobacter capsici VKM B-2533 and Lysobacter gummosus 10.1.1, promising sources of lytic agents.</title>
        <authorList>
            <person name="Tarlachkov S.V."/>
            <person name="Kudryakova I.V."/>
            <person name="Afoshin A.S."/>
            <person name="Leontyevskaya E.A."/>
            <person name="Leontyevskaya N.V."/>
        </authorList>
    </citation>
    <scope>NUCLEOTIDE SEQUENCE [LARGE SCALE GENOMIC DNA]</scope>
    <source>
        <strain evidence="1 2">10.1.1</strain>
    </source>
</reference>
<evidence type="ECO:0000313" key="1">
    <source>
        <dbReference type="EMBL" id="UNP29185.1"/>
    </source>
</evidence>
<name>A0ABY3XB36_9GAMM</name>
<dbReference type="InterPro" id="IPR007263">
    <property type="entry name" value="DCC1-like"/>
</dbReference>
<protein>
    <submittedName>
        <fullName evidence="1">DUF393 domain-containing protein</fullName>
    </submittedName>
</protein>